<dbReference type="AlphaFoldDB" id="A0A1Y6CGQ6"/>
<evidence type="ECO:0000313" key="1">
    <source>
        <dbReference type="EMBL" id="SMF54202.1"/>
    </source>
</evidence>
<dbReference type="RefSeq" id="WP_085124595.1">
    <property type="nucleotide sequence ID" value="NZ_FWZX01000019.1"/>
</dbReference>
<reference evidence="1 2" key="1">
    <citation type="submission" date="2017-04" db="EMBL/GenBank/DDBJ databases">
        <authorList>
            <person name="Afonso C.L."/>
            <person name="Miller P.J."/>
            <person name="Scott M.A."/>
            <person name="Spackman E."/>
            <person name="Goraichik I."/>
            <person name="Dimitrov K.M."/>
            <person name="Suarez D.L."/>
            <person name="Swayne D.E."/>
        </authorList>
    </citation>
    <scope>NUCLEOTIDE SEQUENCE [LARGE SCALE GENOMIC DNA]</scope>
    <source>
        <strain evidence="1 2">USBA 355</strain>
    </source>
</reference>
<organism evidence="1 2">
    <name type="scientific">Tistlia consotensis USBA 355</name>
    <dbReference type="NCBI Taxonomy" id="560819"/>
    <lineage>
        <taxon>Bacteria</taxon>
        <taxon>Pseudomonadati</taxon>
        <taxon>Pseudomonadota</taxon>
        <taxon>Alphaproteobacteria</taxon>
        <taxon>Rhodospirillales</taxon>
        <taxon>Rhodovibrionaceae</taxon>
        <taxon>Tistlia</taxon>
    </lineage>
</organism>
<name>A0A1Y6CGQ6_9PROT</name>
<keyword evidence="2" id="KW-1185">Reference proteome</keyword>
<dbReference type="EMBL" id="FWZX01000019">
    <property type="protein sequence ID" value="SMF54202.1"/>
    <property type="molecule type" value="Genomic_DNA"/>
</dbReference>
<dbReference type="InterPro" id="IPR028082">
    <property type="entry name" value="Peripla_BP_I"/>
</dbReference>
<dbReference type="SUPFAM" id="SSF53822">
    <property type="entry name" value="Periplasmic binding protein-like I"/>
    <property type="match status" value="1"/>
</dbReference>
<accession>A0A1Y6CGQ6</accession>
<dbReference type="Gene3D" id="3.40.50.2300">
    <property type="match status" value="2"/>
</dbReference>
<sequence length="398" mass="42809">MTARILAVLLAALLCGLLPLGVQPARAGGSLTFGYVTRDGDPWFAEQRLYTGLKLREHRPAVEGAKTALAESRVIGRAAGLTFGLVERQLPAQGDPAALARELAAAGAGIVLLDLPRTPLLALAQAMLAEGGLPINLRLRDDDLRGSACLPGLLHAIPSEAMLSDALAQQLARKGWRRVLVLAGDQPEDARVLGAVEGSLAKFGLTLAAVRPFLLGNDPRQRSERNVALMTADEDYDVVWLVDSIGEFGRYVPYDTFLPRPVVGSEGLVAHAWHWTWERYGAPQLNQRFRKIAGRAMADEDYAAWVAVKALIEAAVRTGSTDPGTLAAYVTSDAVNLDTYKGAIGSFRPWDGQLRQPILLATHDAVIARAPLDGFLHQTNTLDTLGADRPETRCKAAH</sequence>
<gene>
    <name evidence="1" type="ORF">SAMN05428998_119101</name>
</gene>
<dbReference type="STRING" id="560819.SAMN05428998_119101"/>
<evidence type="ECO:0000313" key="2">
    <source>
        <dbReference type="Proteomes" id="UP000192917"/>
    </source>
</evidence>
<proteinExistence type="predicted"/>
<dbReference type="Proteomes" id="UP000192917">
    <property type="component" value="Unassembled WGS sequence"/>
</dbReference>
<protein>
    <submittedName>
        <fullName evidence="1">Amino acid/amide ABC transporter substrate-binding protein, HAAT family</fullName>
    </submittedName>
</protein>